<dbReference type="Proteomes" id="UP001058184">
    <property type="component" value="Chromosome"/>
</dbReference>
<evidence type="ECO:0000313" key="3">
    <source>
        <dbReference type="Proteomes" id="UP001058184"/>
    </source>
</evidence>
<dbReference type="RefSeq" id="WP_027237714.1">
    <property type="nucleotide sequence ID" value="NZ_CBDUNH010000001.1"/>
</dbReference>
<proteinExistence type="predicted"/>
<gene>
    <name evidence="2" type="ORF">K3722_08485</name>
</gene>
<protein>
    <recommendedName>
        <fullName evidence="4">Secreted protein</fullName>
    </recommendedName>
</protein>
<sequence length="77" mass="8699">MSLFASILVLGIVVMTAVVAVVSQRRRPLEEDDTDPDYHTLRSDYQSGMGGGSVRTWKVPKDPQEYARFFVPKNKLK</sequence>
<dbReference type="EMBL" id="CP081078">
    <property type="protein sequence ID" value="UWQ60155.1"/>
    <property type="molecule type" value="Genomic_DNA"/>
</dbReference>
<organism evidence="2 3">
    <name type="scientific">Leisingera caerulea</name>
    <name type="common">Phaeobacter caeruleus</name>
    <dbReference type="NCBI Taxonomy" id="506591"/>
    <lineage>
        <taxon>Bacteria</taxon>
        <taxon>Pseudomonadati</taxon>
        <taxon>Pseudomonadota</taxon>
        <taxon>Alphaproteobacteria</taxon>
        <taxon>Rhodobacterales</taxon>
        <taxon>Roseobacteraceae</taxon>
        <taxon>Leisingera</taxon>
    </lineage>
</organism>
<evidence type="ECO:0008006" key="4">
    <source>
        <dbReference type="Google" id="ProtNLM"/>
    </source>
</evidence>
<evidence type="ECO:0000256" key="1">
    <source>
        <dbReference type="SAM" id="MobiDB-lite"/>
    </source>
</evidence>
<feature type="region of interest" description="Disordered" evidence="1">
    <location>
        <begin position="26"/>
        <end position="56"/>
    </location>
</feature>
<reference evidence="2" key="1">
    <citation type="submission" date="2021-08" db="EMBL/GenBank/DDBJ databases">
        <authorList>
            <person name="Nwanade C."/>
            <person name="Wang M."/>
            <person name="Masoudi A."/>
            <person name="Yu Z."/>
            <person name="Liu J."/>
        </authorList>
    </citation>
    <scope>NUCLEOTIDE SEQUENCE</scope>
    <source>
        <strain evidence="2">S141</strain>
    </source>
</reference>
<accession>A0ABY5X0Q1</accession>
<evidence type="ECO:0000313" key="2">
    <source>
        <dbReference type="EMBL" id="UWQ60155.1"/>
    </source>
</evidence>
<name>A0ABY5X0Q1_LEICA</name>
<keyword evidence="3" id="KW-1185">Reference proteome</keyword>